<dbReference type="AlphaFoldDB" id="A0A934TIY3"/>
<dbReference type="EMBL" id="NHSD01000130">
    <property type="protein sequence ID" value="MBK5926468.1"/>
    <property type="molecule type" value="Genomic_DNA"/>
</dbReference>
<keyword evidence="2" id="KW-0677">Repeat</keyword>
<evidence type="ECO:0000313" key="8">
    <source>
        <dbReference type="EMBL" id="MBK5926468.1"/>
    </source>
</evidence>
<evidence type="ECO:0008006" key="10">
    <source>
        <dbReference type="Google" id="ProtNLM"/>
    </source>
</evidence>
<keyword evidence="9" id="KW-1185">Reference proteome</keyword>
<accession>A0A934TIY3</accession>
<feature type="domain" description="CBS" evidence="6">
    <location>
        <begin position="353"/>
        <end position="405"/>
    </location>
</feature>
<dbReference type="PROSITE" id="PS51371">
    <property type="entry name" value="CBS"/>
    <property type="match status" value="2"/>
</dbReference>
<gene>
    <name evidence="8" type="ORF">CCR87_03705</name>
</gene>
<name>A0A934TIY3_9RHOB</name>
<evidence type="ECO:0000256" key="2">
    <source>
        <dbReference type="ARBA" id="ARBA00022737"/>
    </source>
</evidence>
<dbReference type="SUPFAM" id="SSF54631">
    <property type="entry name" value="CBS-domain pair"/>
    <property type="match status" value="1"/>
</dbReference>
<dbReference type="GO" id="GO:1901135">
    <property type="term" value="P:carbohydrate derivative metabolic process"/>
    <property type="evidence" value="ECO:0007669"/>
    <property type="project" value="InterPro"/>
</dbReference>
<dbReference type="InterPro" id="IPR050986">
    <property type="entry name" value="GutQ/KpsF_isomerases"/>
</dbReference>
<dbReference type="Pfam" id="PF00571">
    <property type="entry name" value="CBS"/>
    <property type="match status" value="2"/>
</dbReference>
<evidence type="ECO:0000256" key="5">
    <source>
        <dbReference type="SAM" id="MobiDB-lite"/>
    </source>
</evidence>
<evidence type="ECO:0000259" key="7">
    <source>
        <dbReference type="PROSITE" id="PS51464"/>
    </source>
</evidence>
<evidence type="ECO:0000256" key="1">
    <source>
        <dbReference type="ARBA" id="ARBA00008165"/>
    </source>
</evidence>
<dbReference type="InterPro" id="IPR046342">
    <property type="entry name" value="CBS_dom_sf"/>
</dbReference>
<feature type="compositionally biased region" description="Low complexity" evidence="5">
    <location>
        <begin position="24"/>
        <end position="41"/>
    </location>
</feature>
<evidence type="ECO:0000313" key="9">
    <source>
        <dbReference type="Proteomes" id="UP000706333"/>
    </source>
</evidence>
<comment type="similarity">
    <text evidence="1">Belongs to the SIS family. GutQ/KpsF subfamily.</text>
</comment>
<dbReference type="GO" id="GO:0019146">
    <property type="term" value="F:arabinose-5-phosphate isomerase activity"/>
    <property type="evidence" value="ECO:0007669"/>
    <property type="project" value="UniProtKB-ARBA"/>
</dbReference>
<protein>
    <recommendedName>
        <fullName evidence="10">KpsF/GutQ family sugar-phosphate isomerase</fullName>
    </recommendedName>
</protein>
<feature type="domain" description="CBS" evidence="6">
    <location>
        <begin position="290"/>
        <end position="347"/>
    </location>
</feature>
<dbReference type="SUPFAM" id="SSF53697">
    <property type="entry name" value="SIS domain"/>
    <property type="match status" value="1"/>
</dbReference>
<comment type="caution">
    <text evidence="8">The sequence shown here is derived from an EMBL/GenBank/DDBJ whole genome shotgun (WGS) entry which is preliminary data.</text>
</comment>
<dbReference type="InterPro" id="IPR004800">
    <property type="entry name" value="KdsD/KpsF-type"/>
</dbReference>
<dbReference type="Pfam" id="PF01380">
    <property type="entry name" value="SIS"/>
    <property type="match status" value="1"/>
</dbReference>
<reference evidence="8" key="1">
    <citation type="submission" date="2017-05" db="EMBL/GenBank/DDBJ databases">
        <authorList>
            <person name="Imhoff J.F."/>
            <person name="Rahn T."/>
            <person name="Kuenzel S."/>
            <person name="Neulinger S.C."/>
        </authorList>
    </citation>
    <scope>NUCLEOTIDE SEQUENCE</scope>
    <source>
        <strain evidence="8">LMG 28126</strain>
    </source>
</reference>
<dbReference type="InterPro" id="IPR000644">
    <property type="entry name" value="CBS_dom"/>
</dbReference>
<dbReference type="SMART" id="SM00116">
    <property type="entry name" value="CBS"/>
    <property type="match status" value="2"/>
</dbReference>
<feature type="domain" description="SIS" evidence="7">
    <location>
        <begin position="122"/>
        <end position="265"/>
    </location>
</feature>
<dbReference type="CDD" id="cd04604">
    <property type="entry name" value="CBS_pair_SIS_assoc"/>
    <property type="match status" value="1"/>
</dbReference>
<dbReference type="GO" id="GO:0005975">
    <property type="term" value="P:carbohydrate metabolic process"/>
    <property type="evidence" value="ECO:0007669"/>
    <property type="project" value="InterPro"/>
</dbReference>
<dbReference type="PANTHER" id="PTHR42745:SF1">
    <property type="entry name" value="ARABINOSE 5-PHOSPHATE ISOMERASE KDSD"/>
    <property type="match status" value="1"/>
</dbReference>
<evidence type="ECO:0000256" key="3">
    <source>
        <dbReference type="ARBA" id="ARBA00023122"/>
    </source>
</evidence>
<keyword evidence="3 4" id="KW-0129">CBS domain</keyword>
<dbReference type="PROSITE" id="PS51464">
    <property type="entry name" value="SIS"/>
    <property type="match status" value="1"/>
</dbReference>
<dbReference type="NCBIfam" id="TIGR00393">
    <property type="entry name" value="kpsF"/>
    <property type="match status" value="1"/>
</dbReference>
<dbReference type="InterPro" id="IPR046348">
    <property type="entry name" value="SIS_dom_sf"/>
</dbReference>
<dbReference type="CDD" id="cd05014">
    <property type="entry name" value="SIS_Kpsf"/>
    <property type="match status" value="1"/>
</dbReference>
<dbReference type="FunFam" id="3.40.50.10490:FF:000011">
    <property type="entry name" value="Arabinose 5-phosphate isomerase"/>
    <property type="match status" value="1"/>
</dbReference>
<dbReference type="PANTHER" id="PTHR42745">
    <property type="match status" value="1"/>
</dbReference>
<evidence type="ECO:0000256" key="4">
    <source>
        <dbReference type="PROSITE-ProRule" id="PRU00703"/>
    </source>
</evidence>
<sequence length="405" mass="41432">MTKPSRRAARSAPGQPAARPRSSGVPGVAAAGRAAQWPRGAHVSGLDHPAPPTDPRRGYRAKFRRGPEVPQGLTQAEGPVPDLDSVRVGQGVLRAEVQGLSLIDAALSEGLAAPFARAFARAVDAIRTARGRLIVSGMGKSGHVGRKIAATFASTGTPAQFVHPAEASHGDLGMITSADICLLLSASGETKELADVIAHARRHAIALIGISRVADSTLMRQSDPGLLLPDAPEACAIGLAPTTSTTMMMALGDALAVAVMQARGFSREGFAAFHPGGTLGAQLAPVRALMHDGDALPVVTPDTPMGEALIEMSRKGFGVVAVVAGDRLAGVVTDGDLRRNLDGLMARTAGAVATPNPQTIGPDALASEALGIMTARRITSLMVVDGGGTLLGLIHLHDCLRAGVA</sequence>
<dbReference type="InterPro" id="IPR001347">
    <property type="entry name" value="SIS_dom"/>
</dbReference>
<dbReference type="GO" id="GO:0097367">
    <property type="term" value="F:carbohydrate derivative binding"/>
    <property type="evidence" value="ECO:0007669"/>
    <property type="project" value="InterPro"/>
</dbReference>
<dbReference type="Proteomes" id="UP000706333">
    <property type="component" value="Unassembled WGS sequence"/>
</dbReference>
<organism evidence="8 9">
    <name type="scientific">Rhodobaculum claviforme</name>
    <dbReference type="NCBI Taxonomy" id="1549854"/>
    <lineage>
        <taxon>Bacteria</taxon>
        <taxon>Pseudomonadati</taxon>
        <taxon>Pseudomonadota</taxon>
        <taxon>Alphaproteobacteria</taxon>
        <taxon>Rhodobacterales</taxon>
        <taxon>Paracoccaceae</taxon>
        <taxon>Rhodobaculum</taxon>
    </lineage>
</organism>
<evidence type="ECO:0000259" key="6">
    <source>
        <dbReference type="PROSITE" id="PS51371"/>
    </source>
</evidence>
<dbReference type="InterPro" id="IPR035474">
    <property type="entry name" value="SIS_Kpsf"/>
</dbReference>
<dbReference type="Gene3D" id="3.40.50.10490">
    <property type="entry name" value="Glucose-6-phosphate isomerase like protein, domain 1"/>
    <property type="match status" value="1"/>
</dbReference>
<reference evidence="8" key="2">
    <citation type="journal article" date="2020" name="Microorganisms">
        <title>Osmotic Adaptation and Compatible Solute Biosynthesis of Phototrophic Bacteria as Revealed from Genome Analyses.</title>
        <authorList>
            <person name="Imhoff J.F."/>
            <person name="Rahn T."/>
            <person name="Kunzel S."/>
            <person name="Keller A."/>
            <person name="Neulinger S.C."/>
        </authorList>
    </citation>
    <scope>NUCLEOTIDE SEQUENCE</scope>
    <source>
        <strain evidence="8">LMG 28126</strain>
    </source>
</reference>
<proteinExistence type="inferred from homology"/>
<feature type="region of interest" description="Disordered" evidence="5">
    <location>
        <begin position="1"/>
        <end position="60"/>
    </location>
</feature>
<dbReference type="Gene3D" id="3.10.580.10">
    <property type="entry name" value="CBS-domain"/>
    <property type="match status" value="1"/>
</dbReference>